<dbReference type="PANTHER" id="PTHR22811">
    <property type="entry name" value="TRANSMEMBRANE EMP24 DOMAIN-CONTAINING PROTEIN"/>
    <property type="match status" value="1"/>
</dbReference>
<protein>
    <recommendedName>
        <fullName evidence="11">GOLD domain-containing protein</fullName>
    </recommendedName>
</protein>
<dbReference type="GO" id="GO:0005737">
    <property type="term" value="C:cytoplasm"/>
    <property type="evidence" value="ECO:0007669"/>
    <property type="project" value="GOC"/>
</dbReference>
<dbReference type="AlphaFoldDB" id="A0A9P8PTS1"/>
<evidence type="ECO:0000256" key="5">
    <source>
        <dbReference type="ARBA" id="ARBA00022989"/>
    </source>
</evidence>
<gene>
    <name evidence="12" type="ORF">WICPIJ_008892</name>
</gene>
<dbReference type="SUPFAM" id="SSF101576">
    <property type="entry name" value="Supernatant protein factor (SPF), C-terminal domain"/>
    <property type="match status" value="1"/>
</dbReference>
<name>A0A9P8PTS1_WICPI</name>
<evidence type="ECO:0000256" key="2">
    <source>
        <dbReference type="ARBA" id="ARBA00007104"/>
    </source>
</evidence>
<reference evidence="12" key="2">
    <citation type="submission" date="2021-01" db="EMBL/GenBank/DDBJ databases">
        <authorList>
            <person name="Schikora-Tamarit M.A."/>
        </authorList>
    </citation>
    <scope>NUCLEOTIDE SEQUENCE</scope>
    <source>
        <strain evidence="12">CBS2887</strain>
    </source>
</reference>
<evidence type="ECO:0000256" key="9">
    <source>
        <dbReference type="SAM" id="Phobius"/>
    </source>
</evidence>
<keyword evidence="5 9" id="KW-1133">Transmembrane helix</keyword>
<dbReference type="OrthoDB" id="1929172at2759"/>
<dbReference type="InterPro" id="IPR036598">
    <property type="entry name" value="GOLD_dom_sf"/>
</dbReference>
<dbReference type="InterPro" id="IPR009038">
    <property type="entry name" value="GOLD_dom"/>
</dbReference>
<evidence type="ECO:0000256" key="3">
    <source>
        <dbReference type="ARBA" id="ARBA00022692"/>
    </source>
</evidence>
<feature type="domain" description="GOLD" evidence="11">
    <location>
        <begin position="31"/>
        <end position="114"/>
    </location>
</feature>
<evidence type="ECO:0000256" key="7">
    <source>
        <dbReference type="ARBA" id="ARBA00037847"/>
    </source>
</evidence>
<evidence type="ECO:0000256" key="10">
    <source>
        <dbReference type="SAM" id="SignalP"/>
    </source>
</evidence>
<evidence type="ECO:0000313" key="13">
    <source>
        <dbReference type="Proteomes" id="UP000774326"/>
    </source>
</evidence>
<feature type="chain" id="PRO_5040497913" description="GOLD domain-containing protein" evidence="10">
    <location>
        <begin position="22"/>
        <end position="208"/>
    </location>
</feature>
<dbReference type="Proteomes" id="UP000774326">
    <property type="component" value="Unassembled WGS sequence"/>
</dbReference>
<feature type="transmembrane region" description="Helical" evidence="9">
    <location>
        <begin position="174"/>
        <end position="196"/>
    </location>
</feature>
<comment type="similarity">
    <text evidence="2 8">Belongs to the EMP24/GP25L family.</text>
</comment>
<evidence type="ECO:0000259" key="11">
    <source>
        <dbReference type="PROSITE" id="PS50866"/>
    </source>
</evidence>
<evidence type="ECO:0000256" key="6">
    <source>
        <dbReference type="ARBA" id="ARBA00023136"/>
    </source>
</evidence>
<reference evidence="12" key="1">
    <citation type="journal article" date="2021" name="Open Biol.">
        <title>Shared evolutionary footprints suggest mitochondrial oxidative damage underlies multiple complex I losses in fungi.</title>
        <authorList>
            <person name="Schikora-Tamarit M.A."/>
            <person name="Marcet-Houben M."/>
            <person name="Nosek J."/>
            <person name="Gabaldon T."/>
        </authorList>
    </citation>
    <scope>NUCLEOTIDE SEQUENCE</scope>
    <source>
        <strain evidence="12">CBS2887</strain>
    </source>
</reference>
<dbReference type="InterPro" id="IPR015720">
    <property type="entry name" value="Emp24-like"/>
</dbReference>
<dbReference type="GO" id="GO:0012505">
    <property type="term" value="C:endomembrane system"/>
    <property type="evidence" value="ECO:0007669"/>
    <property type="project" value="UniProtKB-SubCell"/>
</dbReference>
<organism evidence="12 13">
    <name type="scientific">Wickerhamomyces pijperi</name>
    <name type="common">Yeast</name>
    <name type="synonym">Pichia pijperi</name>
    <dbReference type="NCBI Taxonomy" id="599730"/>
    <lineage>
        <taxon>Eukaryota</taxon>
        <taxon>Fungi</taxon>
        <taxon>Dikarya</taxon>
        <taxon>Ascomycota</taxon>
        <taxon>Saccharomycotina</taxon>
        <taxon>Saccharomycetes</taxon>
        <taxon>Phaffomycetales</taxon>
        <taxon>Wickerhamomycetaceae</taxon>
        <taxon>Wickerhamomyces</taxon>
    </lineage>
</organism>
<dbReference type="PROSITE" id="PS50866">
    <property type="entry name" value="GOLD"/>
    <property type="match status" value="1"/>
</dbReference>
<comment type="caution">
    <text evidence="12">The sequence shown here is derived from an EMBL/GenBank/DDBJ whole genome shotgun (WGS) entry which is preliminary data.</text>
</comment>
<evidence type="ECO:0000256" key="8">
    <source>
        <dbReference type="RuleBase" id="RU003827"/>
    </source>
</evidence>
<sequence>MLLHQQILSLFALLTLVSSSALTIVLKPEEESCYYILTQKAKTSVGYYFAVQSGGDFDIDYTIKSPQGKIISSEERQRQGDWAFNAEEIGEYEFCFSNLFSKVSEKVVDFEIHLESDFRAELPNTGTQHVEVEGIINSVEHIETTLNSVSKTLQYYRTRNNRNQFTVKSTESRIFYFSIYEVILIVGMAIAQVYLVQYLFTGSRKTLV</sequence>
<evidence type="ECO:0000313" key="12">
    <source>
        <dbReference type="EMBL" id="KAH3678227.1"/>
    </source>
</evidence>
<dbReference type="EMBL" id="JAEUBG010005127">
    <property type="protein sequence ID" value="KAH3678227.1"/>
    <property type="molecule type" value="Genomic_DNA"/>
</dbReference>
<keyword evidence="13" id="KW-1185">Reference proteome</keyword>
<keyword evidence="4 10" id="KW-0732">Signal</keyword>
<comment type="subcellular location">
    <subcellularLocation>
        <location evidence="7">Endomembrane system</location>
        <topology evidence="7">Single-pass membrane protein</topology>
    </subcellularLocation>
    <subcellularLocation>
        <location evidence="1 8">Membrane</location>
        <topology evidence="1 8">Single-pass type I membrane protein</topology>
    </subcellularLocation>
</comment>
<feature type="signal peptide" evidence="10">
    <location>
        <begin position="1"/>
        <end position="21"/>
    </location>
</feature>
<keyword evidence="3 8" id="KW-0812">Transmembrane</keyword>
<dbReference type="GO" id="GO:0006888">
    <property type="term" value="P:endoplasmic reticulum to Golgi vesicle-mediated transport"/>
    <property type="evidence" value="ECO:0007669"/>
    <property type="project" value="UniProtKB-ARBA"/>
</dbReference>
<dbReference type="GO" id="GO:0016020">
    <property type="term" value="C:membrane"/>
    <property type="evidence" value="ECO:0007669"/>
    <property type="project" value="UniProtKB-SubCell"/>
</dbReference>
<keyword evidence="6 9" id="KW-0472">Membrane</keyword>
<accession>A0A9P8PTS1</accession>
<dbReference type="Pfam" id="PF01105">
    <property type="entry name" value="EMP24_GP25L"/>
    <property type="match status" value="1"/>
</dbReference>
<proteinExistence type="inferred from homology"/>
<evidence type="ECO:0000256" key="1">
    <source>
        <dbReference type="ARBA" id="ARBA00004479"/>
    </source>
</evidence>
<dbReference type="SMART" id="SM01190">
    <property type="entry name" value="EMP24_GP25L"/>
    <property type="match status" value="1"/>
</dbReference>
<evidence type="ECO:0000256" key="4">
    <source>
        <dbReference type="ARBA" id="ARBA00022729"/>
    </source>
</evidence>